<dbReference type="EMBL" id="QPGA01000001">
    <property type="protein sequence ID" value="RDE52598.1"/>
    <property type="molecule type" value="Genomic_DNA"/>
</dbReference>
<sequence>MIGYVTIGVRDMDKAKAFYSELLADLGAKVLMDMGRIAFLGSSMDAPMLSICVPYDKNDPSPGNGNMVAINPGSKEKVDELYRKAIALGASSEGEPGQRVPDVFYGAYIRDADGNKIAFFQFG</sequence>
<evidence type="ECO:0000313" key="2">
    <source>
        <dbReference type="EMBL" id="RDE52598.1"/>
    </source>
</evidence>
<comment type="caution">
    <text evidence="2">The sequence shown here is derived from an EMBL/GenBank/DDBJ whole genome shotgun (WGS) entry which is preliminary data.</text>
</comment>
<organism evidence="2 3">
    <name type="scientific">Candidatus Accumulibacter meliphilus</name>
    <dbReference type="NCBI Taxonomy" id="2211374"/>
    <lineage>
        <taxon>Bacteria</taxon>
        <taxon>Pseudomonadati</taxon>
        <taxon>Pseudomonadota</taxon>
        <taxon>Betaproteobacteria</taxon>
        <taxon>Candidatus Accumulibacter</taxon>
    </lineage>
</organism>
<dbReference type="InterPro" id="IPR004360">
    <property type="entry name" value="Glyas_Fos-R_dOase_dom"/>
</dbReference>
<proteinExistence type="predicted"/>
<dbReference type="InterPro" id="IPR037523">
    <property type="entry name" value="VOC_core"/>
</dbReference>
<dbReference type="PANTHER" id="PTHR35006:SF2">
    <property type="entry name" value="GLYOXALASE FAMILY PROTEIN (AFU_ORTHOLOGUE AFUA_5G14830)"/>
    <property type="match status" value="1"/>
</dbReference>
<dbReference type="AlphaFoldDB" id="A0A369XZ19"/>
<evidence type="ECO:0000313" key="3">
    <source>
        <dbReference type="Proteomes" id="UP000253831"/>
    </source>
</evidence>
<dbReference type="Pfam" id="PF00903">
    <property type="entry name" value="Glyoxalase"/>
    <property type="match status" value="1"/>
</dbReference>
<dbReference type="PANTHER" id="PTHR35006">
    <property type="entry name" value="GLYOXALASE FAMILY PROTEIN (AFU_ORTHOLOGUE AFUA_5G14830)"/>
    <property type="match status" value="1"/>
</dbReference>
<dbReference type="CDD" id="cd07262">
    <property type="entry name" value="VOC_like"/>
    <property type="match status" value="1"/>
</dbReference>
<dbReference type="PROSITE" id="PS51819">
    <property type="entry name" value="VOC"/>
    <property type="match status" value="1"/>
</dbReference>
<name>A0A369XZ19_9PROT</name>
<evidence type="ECO:0000259" key="1">
    <source>
        <dbReference type="PROSITE" id="PS51819"/>
    </source>
</evidence>
<dbReference type="SUPFAM" id="SSF54593">
    <property type="entry name" value="Glyoxalase/Bleomycin resistance protein/Dihydroxybiphenyl dioxygenase"/>
    <property type="match status" value="1"/>
</dbReference>
<accession>A0A369XZ19</accession>
<dbReference type="Gene3D" id="3.10.180.10">
    <property type="entry name" value="2,3-Dihydroxybiphenyl 1,2-Dioxygenase, domain 1"/>
    <property type="match status" value="1"/>
</dbReference>
<protein>
    <submittedName>
        <fullName evidence="2">VOC family protein</fullName>
    </submittedName>
</protein>
<dbReference type="InterPro" id="IPR029068">
    <property type="entry name" value="Glyas_Bleomycin-R_OHBP_Dase"/>
</dbReference>
<dbReference type="Proteomes" id="UP000253831">
    <property type="component" value="Unassembled WGS sequence"/>
</dbReference>
<gene>
    <name evidence="2" type="ORF">DVS81_01675</name>
</gene>
<reference evidence="2 3" key="1">
    <citation type="submission" date="2018-05" db="EMBL/GenBank/DDBJ databases">
        <title>Integrated omic analyses show evidence that a Ca. Accumulibacter phosphatis strain performs denitrification under micro-aerobic conditions.</title>
        <authorList>
            <person name="Camejo P.Y."/>
            <person name="Katherine M.D."/>
            <person name="Daniel N.R."/>
        </authorList>
    </citation>
    <scope>NUCLEOTIDE SEQUENCE [LARGE SCALE GENOMIC DNA]</scope>
    <source>
        <strain evidence="2">UW-LDO-IC</strain>
    </source>
</reference>
<feature type="domain" description="VOC" evidence="1">
    <location>
        <begin position="1"/>
        <end position="122"/>
    </location>
</feature>